<evidence type="ECO:0000313" key="1">
    <source>
        <dbReference type="EMBL" id="MBR7827586.1"/>
    </source>
</evidence>
<dbReference type="AlphaFoldDB" id="A0A941E9R2"/>
<dbReference type="RefSeq" id="WP_212518728.1">
    <property type="nucleotide sequence ID" value="NZ_JAGSOH010000037.1"/>
</dbReference>
<comment type="caution">
    <text evidence="1">The sequence shown here is derived from an EMBL/GenBank/DDBJ whole genome shotgun (WGS) entry which is preliminary data.</text>
</comment>
<protein>
    <submittedName>
        <fullName evidence="1">Uncharacterized protein</fullName>
    </submittedName>
</protein>
<proteinExistence type="predicted"/>
<evidence type="ECO:0000313" key="2">
    <source>
        <dbReference type="Proteomes" id="UP000676325"/>
    </source>
</evidence>
<name>A0A941E9R2_9ACTN</name>
<gene>
    <name evidence="1" type="ORF">KDK95_14805</name>
</gene>
<dbReference type="EMBL" id="JAGSOH010000037">
    <property type="protein sequence ID" value="MBR7827586.1"/>
    <property type="molecule type" value="Genomic_DNA"/>
</dbReference>
<organism evidence="1 2">
    <name type="scientific">Actinospica acidithermotolerans</name>
    <dbReference type="NCBI Taxonomy" id="2828514"/>
    <lineage>
        <taxon>Bacteria</taxon>
        <taxon>Bacillati</taxon>
        <taxon>Actinomycetota</taxon>
        <taxon>Actinomycetes</taxon>
        <taxon>Catenulisporales</taxon>
        <taxon>Actinospicaceae</taxon>
        <taxon>Actinospica</taxon>
    </lineage>
</organism>
<sequence>MSDLNESYVAKALIADALFCSDLRTGASPNDSELADAIRSALQRRRGWNGCTRAVATAFVESPISAAEREAWCHQLAVHALTAAEVRAVLSRME</sequence>
<reference evidence="1" key="1">
    <citation type="submission" date="2021-04" db="EMBL/GenBank/DDBJ databases">
        <title>Genome based classification of Actinospica acidithermotolerans sp. nov., an actinobacterium isolated from an Indonesian hot spring.</title>
        <authorList>
            <person name="Kusuma A.B."/>
            <person name="Putra K.E."/>
            <person name="Nafisah S."/>
            <person name="Loh J."/>
            <person name="Nouioui I."/>
            <person name="Goodfellow M."/>
        </authorList>
    </citation>
    <scope>NUCLEOTIDE SEQUENCE</scope>
    <source>
        <strain evidence="1">MGRD01-02</strain>
    </source>
</reference>
<accession>A0A941E9R2</accession>
<keyword evidence="2" id="KW-1185">Reference proteome</keyword>
<dbReference type="Proteomes" id="UP000676325">
    <property type="component" value="Unassembled WGS sequence"/>
</dbReference>